<evidence type="ECO:0000256" key="7">
    <source>
        <dbReference type="SAM" id="Coils"/>
    </source>
</evidence>
<evidence type="ECO:0000256" key="4">
    <source>
        <dbReference type="ARBA" id="ARBA00022801"/>
    </source>
</evidence>
<dbReference type="InterPro" id="IPR050570">
    <property type="entry name" value="Cell_wall_metabolism_enzyme"/>
</dbReference>
<sequence>MIRPTAILTAFACVAFSPATHATAQQAQVKLEDRISPDEEKEASKAELEALRESLEQVTERQRRLREEIDRLDKDKGAINRALIETANRSQQLDAGIAEQEKKLAQLDGSRQTLRKSLARKRGLLSEVLASLQRMGKNPPPAILVSPEDAVGSVRSAILLGAVVPEVRAETTTLLAELRTLAEIGRQIENERQLLATDLNKLAEDETRLSLLLEERDAQTIQSRQQLEAEQVLARELAQKATSLEELIKQIETQITSANQAAEAARASDRNRAQAEAERLKAAREALARGETAETLERRDRLAKLDPRFADNSRIAPAMAFRAAKGLLPKPVSGEQTHEFGAKSTAGVVLPNVGYATRPNARVRSPSDGWVVYAGPFRSYGNILILNAGDSYRYILSGMDSLNVRVGQFVLAGEPVGRMGLTQVASATALDLSSTQPVLYVELRQGGKPIDPTPWWARENEKGTDDDT</sequence>
<keyword evidence="3" id="KW-0479">Metal-binding</keyword>
<feature type="signal peptide" evidence="8">
    <location>
        <begin position="1"/>
        <end position="22"/>
    </location>
</feature>
<evidence type="ECO:0000313" key="10">
    <source>
        <dbReference type="EMBL" id="MFD0916544.1"/>
    </source>
</evidence>
<organism evidence="10 11">
    <name type="scientific">Pseudahrensia aquimaris</name>
    <dbReference type="NCBI Taxonomy" id="744461"/>
    <lineage>
        <taxon>Bacteria</taxon>
        <taxon>Pseudomonadati</taxon>
        <taxon>Pseudomonadota</taxon>
        <taxon>Alphaproteobacteria</taxon>
        <taxon>Hyphomicrobiales</taxon>
        <taxon>Ahrensiaceae</taxon>
        <taxon>Pseudahrensia</taxon>
    </lineage>
</organism>
<evidence type="ECO:0000256" key="8">
    <source>
        <dbReference type="SAM" id="SignalP"/>
    </source>
</evidence>
<feature type="coiled-coil region" evidence="7">
    <location>
        <begin position="38"/>
        <end position="117"/>
    </location>
</feature>
<keyword evidence="2" id="KW-0645">Protease</keyword>
<comment type="caution">
    <text evidence="10">The sequence shown here is derived from an EMBL/GenBank/DDBJ whole genome shotgun (WGS) entry which is preliminary data.</text>
</comment>
<dbReference type="SUPFAM" id="SSF51261">
    <property type="entry name" value="Duplicated hybrid motif"/>
    <property type="match status" value="1"/>
</dbReference>
<feature type="domain" description="M23ase beta-sheet core" evidence="9">
    <location>
        <begin position="355"/>
        <end position="452"/>
    </location>
</feature>
<keyword evidence="8" id="KW-0732">Signal</keyword>
<dbReference type="PANTHER" id="PTHR21666:SF288">
    <property type="entry name" value="CELL DIVISION PROTEIN YTFB"/>
    <property type="match status" value="1"/>
</dbReference>
<keyword evidence="5" id="KW-0862">Zinc</keyword>
<reference evidence="11" key="1">
    <citation type="journal article" date="2019" name="Int. J. Syst. Evol. Microbiol.">
        <title>The Global Catalogue of Microorganisms (GCM) 10K type strain sequencing project: providing services to taxonomists for standard genome sequencing and annotation.</title>
        <authorList>
            <consortium name="The Broad Institute Genomics Platform"/>
            <consortium name="The Broad Institute Genome Sequencing Center for Infectious Disease"/>
            <person name="Wu L."/>
            <person name="Ma J."/>
        </authorList>
    </citation>
    <scope>NUCLEOTIDE SEQUENCE [LARGE SCALE GENOMIC DNA]</scope>
    <source>
        <strain evidence="11">CCUG 60023</strain>
    </source>
</reference>
<name>A0ABW3FIA3_9HYPH</name>
<keyword evidence="7" id="KW-0175">Coiled coil</keyword>
<evidence type="ECO:0000259" key="9">
    <source>
        <dbReference type="Pfam" id="PF01551"/>
    </source>
</evidence>
<dbReference type="Gene3D" id="2.70.70.10">
    <property type="entry name" value="Glucose Permease (Domain IIA)"/>
    <property type="match status" value="1"/>
</dbReference>
<keyword evidence="6" id="KW-0482">Metalloprotease</keyword>
<evidence type="ECO:0000256" key="1">
    <source>
        <dbReference type="ARBA" id="ARBA00001947"/>
    </source>
</evidence>
<keyword evidence="4 10" id="KW-0378">Hydrolase</keyword>
<dbReference type="RefSeq" id="WP_377212404.1">
    <property type="nucleotide sequence ID" value="NZ_JBHTJV010000009.1"/>
</dbReference>
<accession>A0ABW3FIA3</accession>
<evidence type="ECO:0000256" key="5">
    <source>
        <dbReference type="ARBA" id="ARBA00022833"/>
    </source>
</evidence>
<dbReference type="GO" id="GO:0016787">
    <property type="term" value="F:hydrolase activity"/>
    <property type="evidence" value="ECO:0007669"/>
    <property type="project" value="UniProtKB-KW"/>
</dbReference>
<feature type="chain" id="PRO_5045850869" evidence="8">
    <location>
        <begin position="23"/>
        <end position="468"/>
    </location>
</feature>
<dbReference type="Proteomes" id="UP001597101">
    <property type="component" value="Unassembled WGS sequence"/>
</dbReference>
<dbReference type="InterPro" id="IPR016047">
    <property type="entry name" value="M23ase_b-sheet_dom"/>
</dbReference>
<dbReference type="PANTHER" id="PTHR21666">
    <property type="entry name" value="PEPTIDASE-RELATED"/>
    <property type="match status" value="1"/>
</dbReference>
<protein>
    <submittedName>
        <fullName evidence="10">Murein hydrolase activator EnvC family protein</fullName>
    </submittedName>
</protein>
<proteinExistence type="predicted"/>
<evidence type="ECO:0000256" key="2">
    <source>
        <dbReference type="ARBA" id="ARBA00022670"/>
    </source>
</evidence>
<keyword evidence="11" id="KW-1185">Reference proteome</keyword>
<comment type="cofactor">
    <cofactor evidence="1">
        <name>Zn(2+)</name>
        <dbReference type="ChEBI" id="CHEBI:29105"/>
    </cofactor>
</comment>
<dbReference type="EMBL" id="JBHTJV010000009">
    <property type="protein sequence ID" value="MFD0916544.1"/>
    <property type="molecule type" value="Genomic_DNA"/>
</dbReference>
<dbReference type="Pfam" id="PF01551">
    <property type="entry name" value="Peptidase_M23"/>
    <property type="match status" value="1"/>
</dbReference>
<evidence type="ECO:0000256" key="3">
    <source>
        <dbReference type="ARBA" id="ARBA00022723"/>
    </source>
</evidence>
<dbReference type="InterPro" id="IPR011055">
    <property type="entry name" value="Dup_hybrid_motif"/>
</dbReference>
<dbReference type="CDD" id="cd12797">
    <property type="entry name" value="M23_peptidase"/>
    <property type="match status" value="1"/>
</dbReference>
<evidence type="ECO:0000313" key="11">
    <source>
        <dbReference type="Proteomes" id="UP001597101"/>
    </source>
</evidence>
<gene>
    <name evidence="10" type="ORF">ACFQ14_09010</name>
</gene>
<evidence type="ECO:0000256" key="6">
    <source>
        <dbReference type="ARBA" id="ARBA00023049"/>
    </source>
</evidence>
<feature type="coiled-coil region" evidence="7">
    <location>
        <begin position="227"/>
        <end position="290"/>
    </location>
</feature>